<organism evidence="1 2">
    <name type="scientific">Sphingorhabdus wooponensis</name>
    <dbReference type="NCBI Taxonomy" id="940136"/>
    <lineage>
        <taxon>Bacteria</taxon>
        <taxon>Pseudomonadati</taxon>
        <taxon>Pseudomonadota</taxon>
        <taxon>Alphaproteobacteria</taxon>
        <taxon>Sphingomonadales</taxon>
        <taxon>Sphingomonadaceae</taxon>
        <taxon>Sphingorhabdus</taxon>
    </lineage>
</organism>
<dbReference type="RefSeq" id="WP_125230292.1">
    <property type="nucleotide sequence ID" value="NZ_RWJI01000001.1"/>
</dbReference>
<accession>A0A3R8RTG0</accession>
<dbReference type="EMBL" id="RWJI01000001">
    <property type="protein sequence ID" value="RRQ52275.1"/>
    <property type="molecule type" value="Genomic_DNA"/>
</dbReference>
<keyword evidence="2" id="KW-1185">Reference proteome</keyword>
<gene>
    <name evidence="1" type="ORF">D7D48_05265</name>
</gene>
<dbReference type="AlphaFoldDB" id="A0A3R8RTG0"/>
<evidence type="ECO:0000313" key="2">
    <source>
        <dbReference type="Proteomes" id="UP000268553"/>
    </source>
</evidence>
<reference evidence="1 2" key="1">
    <citation type="submission" date="2018-12" db="EMBL/GenBank/DDBJ databases">
        <authorList>
            <person name="Kim S.-J."/>
            <person name="Jung G.-Y."/>
        </authorList>
    </citation>
    <scope>NUCLEOTIDE SEQUENCE [LARGE SCALE GENOMIC DNA]</scope>
    <source>
        <strain evidence="1 2">03SU3-P</strain>
    </source>
</reference>
<evidence type="ECO:0000313" key="1">
    <source>
        <dbReference type="EMBL" id="RRQ52275.1"/>
    </source>
</evidence>
<proteinExistence type="predicted"/>
<protein>
    <submittedName>
        <fullName evidence="1">Uncharacterized protein</fullName>
    </submittedName>
</protein>
<dbReference type="Proteomes" id="UP000268553">
    <property type="component" value="Unassembled WGS sequence"/>
</dbReference>
<sequence length="239" mass="27355">MIDRRFREALRKAHVDGDGEAVADIWRKVANSKMSVEETLAWAKTVGDWITETNETSPSRTPEGEPTPLTRVDRIHAALAVTGWAEPTRDSLSDEYHLLQFATKYSHVQRTAATAIWQLIHRGKASQRTREEWLDYVAKGITEAELPDGANRRGDAMLKTIGLKGHEHGQLEMLVKILLQWMVALRKDAYSKNSRSHTVSLRKRLQAINVIPEDITEEEEKKWERIIRNEKLALKIKSK</sequence>
<comment type="caution">
    <text evidence="1">The sequence shown here is derived from an EMBL/GenBank/DDBJ whole genome shotgun (WGS) entry which is preliminary data.</text>
</comment>
<name>A0A3R8RTG0_9SPHN</name>